<keyword evidence="4 9" id="KW-0274">FAD</keyword>
<dbReference type="Gene3D" id="3.40.50.720">
    <property type="entry name" value="NAD(P)-binding Rossmann-like Domain"/>
    <property type="match status" value="1"/>
</dbReference>
<feature type="binding site" evidence="9">
    <location>
        <position position="293"/>
    </location>
    <ligand>
        <name>D-dopa</name>
        <dbReference type="ChEBI" id="CHEBI:149689"/>
    </ligand>
</feature>
<evidence type="ECO:0000256" key="7">
    <source>
        <dbReference type="ARBA" id="ARBA00039751"/>
    </source>
</evidence>
<dbReference type="GO" id="GO:0071949">
    <property type="term" value="F:FAD binding"/>
    <property type="evidence" value="ECO:0007669"/>
    <property type="project" value="InterPro"/>
</dbReference>
<proteinExistence type="inferred from homology"/>
<dbReference type="EC" id="1.4.3.3" evidence="6"/>
<evidence type="ECO:0000256" key="3">
    <source>
        <dbReference type="ARBA" id="ARBA00022630"/>
    </source>
</evidence>
<comment type="catalytic activity">
    <reaction evidence="8">
        <text>a D-alpha-amino acid + O2 + H2O = a 2-oxocarboxylate + H2O2 + NH4(+)</text>
        <dbReference type="Rhea" id="RHEA:21816"/>
        <dbReference type="ChEBI" id="CHEBI:15377"/>
        <dbReference type="ChEBI" id="CHEBI:15379"/>
        <dbReference type="ChEBI" id="CHEBI:16240"/>
        <dbReference type="ChEBI" id="CHEBI:28938"/>
        <dbReference type="ChEBI" id="CHEBI:35179"/>
        <dbReference type="ChEBI" id="CHEBI:59871"/>
        <dbReference type="EC" id="1.4.3.3"/>
    </reaction>
    <physiologicalReaction direction="left-to-right" evidence="8">
        <dbReference type="Rhea" id="RHEA:21817"/>
    </physiologicalReaction>
</comment>
<comment type="cofactor">
    <cofactor evidence="1 9">
        <name>FAD</name>
        <dbReference type="ChEBI" id="CHEBI:57692"/>
    </cofactor>
</comment>
<evidence type="ECO:0000256" key="4">
    <source>
        <dbReference type="ARBA" id="ARBA00022827"/>
    </source>
</evidence>
<feature type="binding site" evidence="9">
    <location>
        <begin position="36"/>
        <end position="37"/>
    </location>
    <ligand>
        <name>FAD</name>
        <dbReference type="ChEBI" id="CHEBI:57692"/>
    </ligand>
</feature>
<evidence type="ECO:0000256" key="5">
    <source>
        <dbReference type="ARBA" id="ARBA00023002"/>
    </source>
</evidence>
<evidence type="ECO:0000256" key="1">
    <source>
        <dbReference type="ARBA" id="ARBA00001974"/>
    </source>
</evidence>
<keyword evidence="12" id="KW-1185">Reference proteome</keyword>
<dbReference type="GO" id="GO:0003884">
    <property type="term" value="F:D-amino-acid oxidase activity"/>
    <property type="evidence" value="ECO:0007669"/>
    <property type="project" value="UniProtKB-EC"/>
</dbReference>
<accession>A0A2T0H0R9</accession>
<reference evidence="11 12" key="1">
    <citation type="submission" date="2018-03" db="EMBL/GenBank/DDBJ databases">
        <title>Actinopolyspora mortivallis from Sahara, screening for active biomolecules.</title>
        <authorList>
            <person name="Selama O."/>
            <person name="Wellington E.M.H."/>
            <person name="Hacene H."/>
        </authorList>
    </citation>
    <scope>NUCLEOTIDE SEQUENCE [LARGE SCALE GENOMIC DNA]</scope>
    <source>
        <strain evidence="11 12">M5A</strain>
    </source>
</reference>
<feature type="domain" description="FAD dependent oxidoreductase" evidence="10">
    <location>
        <begin position="2"/>
        <end position="309"/>
    </location>
</feature>
<dbReference type="PANTHER" id="PTHR11530">
    <property type="entry name" value="D-AMINO ACID OXIDASE"/>
    <property type="match status" value="1"/>
</dbReference>
<sequence length="315" mass="33128">MLVLGAGVQGLSTGVVLAESGCRVRIRTAEHPQETTSAVAGAIWGPTSLHPVERARRWAARTHAVFLDLAAHPETGVHSTLGTVASRTGFPESPPGSLGLLDGVRPCGAGELPSGFAVGLRATVPLVDMPRYLEYLTNRFLEAGGELVLGPVSGLAEAAEESPLVVNCTGVAARELVGDPGVRPVSGHHVVVDNPGIEEYFVELGDTGEWASYMPHGQRLVLGGTAVEHDWSRTPDSRAAEGILRRCGAIQPLLHDVRIRGTIVGLRPTSDAVRLHTEHFAGARVVHNYGHGGSGVMVSWGCAQEVAELVLAEAR</sequence>
<evidence type="ECO:0000313" key="12">
    <source>
        <dbReference type="Proteomes" id="UP000239352"/>
    </source>
</evidence>
<keyword evidence="5" id="KW-0560">Oxidoreductase</keyword>
<dbReference type="Proteomes" id="UP000239352">
    <property type="component" value="Unassembled WGS sequence"/>
</dbReference>
<dbReference type="InterPro" id="IPR023209">
    <property type="entry name" value="DAO"/>
</dbReference>
<dbReference type="STRING" id="1050202.GCA_000384035_00609"/>
<evidence type="ECO:0000256" key="6">
    <source>
        <dbReference type="ARBA" id="ARBA00039101"/>
    </source>
</evidence>
<dbReference type="AlphaFoldDB" id="A0A2T0H0R9"/>
<protein>
    <recommendedName>
        <fullName evidence="7">D-amino-acid oxidase</fullName>
        <ecNumber evidence="6">1.4.3.3</ecNumber>
    </recommendedName>
</protein>
<comment type="similarity">
    <text evidence="2">Belongs to the DAMOX/DASOX family.</text>
</comment>
<dbReference type="Gene3D" id="3.30.9.10">
    <property type="entry name" value="D-Amino Acid Oxidase, subunit A, domain 2"/>
    <property type="match status" value="1"/>
</dbReference>
<evidence type="ECO:0000313" key="11">
    <source>
        <dbReference type="EMBL" id="PRW64959.1"/>
    </source>
</evidence>
<name>A0A2T0H0R9_ACTMO</name>
<feature type="binding site" evidence="9">
    <location>
        <position position="267"/>
    </location>
    <ligand>
        <name>D-dopa</name>
        <dbReference type="ChEBI" id="CHEBI:149689"/>
    </ligand>
</feature>
<dbReference type="FunCoup" id="A0A2T0H0R9">
    <property type="interactions" value="110"/>
</dbReference>
<dbReference type="PANTHER" id="PTHR11530:SF11">
    <property type="entry name" value="D-ASPARTATE OXIDASE"/>
    <property type="match status" value="1"/>
</dbReference>
<feature type="binding site" evidence="9">
    <location>
        <position position="169"/>
    </location>
    <ligand>
        <name>FAD</name>
        <dbReference type="ChEBI" id="CHEBI:57692"/>
    </ligand>
</feature>
<organism evidence="11 12">
    <name type="scientific">Actinopolyspora mortivallis</name>
    <dbReference type="NCBI Taxonomy" id="33906"/>
    <lineage>
        <taxon>Bacteria</taxon>
        <taxon>Bacillati</taxon>
        <taxon>Actinomycetota</taxon>
        <taxon>Actinomycetes</taxon>
        <taxon>Actinopolysporales</taxon>
        <taxon>Actinopolysporaceae</taxon>
        <taxon>Actinopolyspora</taxon>
    </lineage>
</organism>
<dbReference type="Pfam" id="PF01266">
    <property type="entry name" value="DAO"/>
    <property type="match status" value="1"/>
</dbReference>
<dbReference type="PIRSF" id="PIRSF000189">
    <property type="entry name" value="D-aa_oxidase"/>
    <property type="match status" value="1"/>
</dbReference>
<dbReference type="InterPro" id="IPR006076">
    <property type="entry name" value="FAD-dep_OxRdtase"/>
</dbReference>
<comment type="caution">
    <text evidence="11">The sequence shown here is derived from an EMBL/GenBank/DDBJ whole genome shotgun (WGS) entry which is preliminary data.</text>
</comment>
<dbReference type="PROSITE" id="PS00677">
    <property type="entry name" value="DAO"/>
    <property type="match status" value="1"/>
</dbReference>
<dbReference type="InterPro" id="IPR006181">
    <property type="entry name" value="D-amino_acid_oxidase_CS"/>
</dbReference>
<dbReference type="EMBL" id="PVSR01000002">
    <property type="protein sequence ID" value="PRW64959.1"/>
    <property type="molecule type" value="Genomic_DNA"/>
</dbReference>
<evidence type="ECO:0000256" key="2">
    <source>
        <dbReference type="ARBA" id="ARBA00006730"/>
    </source>
</evidence>
<dbReference type="SUPFAM" id="SSF51971">
    <property type="entry name" value="Nucleotide-binding domain"/>
    <property type="match status" value="1"/>
</dbReference>
<dbReference type="InParanoid" id="A0A2T0H0R9"/>
<feature type="binding site" evidence="9">
    <location>
        <position position="152"/>
    </location>
    <ligand>
        <name>FAD</name>
        <dbReference type="ChEBI" id="CHEBI:57692"/>
    </ligand>
</feature>
<dbReference type="GO" id="GO:0005737">
    <property type="term" value="C:cytoplasm"/>
    <property type="evidence" value="ECO:0007669"/>
    <property type="project" value="TreeGrafter"/>
</dbReference>
<dbReference type="SUPFAM" id="SSF54373">
    <property type="entry name" value="FAD-linked reductases, C-terminal domain"/>
    <property type="match status" value="1"/>
</dbReference>
<evidence type="ECO:0000256" key="8">
    <source>
        <dbReference type="ARBA" id="ARBA00049547"/>
    </source>
</evidence>
<keyword evidence="3" id="KW-0285">Flavoprotein</keyword>
<gene>
    <name evidence="11" type="ORF">CEP50_03335</name>
</gene>
<dbReference type="GO" id="GO:0019478">
    <property type="term" value="P:D-amino acid catabolic process"/>
    <property type="evidence" value="ECO:0007669"/>
    <property type="project" value="TreeGrafter"/>
</dbReference>
<evidence type="ECO:0000259" key="10">
    <source>
        <dbReference type="Pfam" id="PF01266"/>
    </source>
</evidence>
<evidence type="ECO:0000256" key="9">
    <source>
        <dbReference type="PIRSR" id="PIRSR000189-1"/>
    </source>
</evidence>